<organism>
    <name type="scientific">Branchiostoma floridae</name>
    <name type="common">Florida lancelet</name>
    <name type="synonym">Amphioxus</name>
    <dbReference type="NCBI Taxonomy" id="7739"/>
    <lineage>
        <taxon>Eukaryota</taxon>
        <taxon>Metazoa</taxon>
        <taxon>Chordata</taxon>
        <taxon>Cephalochordata</taxon>
        <taxon>Leptocardii</taxon>
        <taxon>Amphioxiformes</taxon>
        <taxon>Branchiostomatidae</taxon>
        <taxon>Branchiostoma</taxon>
    </lineage>
</organism>
<feature type="domain" description="Methyltransferase type 11" evidence="1">
    <location>
        <begin position="79"/>
        <end position="175"/>
    </location>
</feature>
<proteinExistence type="predicted"/>
<dbReference type="PANTHER" id="PTHR45036:SF8">
    <property type="entry name" value="METHYLTRANSFERASE-LIKE PROTEIN 7A"/>
    <property type="match status" value="1"/>
</dbReference>
<dbReference type="GeneID" id="118420262"/>
<reference evidence="2" key="1">
    <citation type="journal article" date="2008" name="Nature">
        <title>The amphioxus genome and the evolution of the chordate karyotype.</title>
        <authorList>
            <consortium name="US DOE Joint Genome Institute (JGI-PGF)"/>
            <person name="Putnam N.H."/>
            <person name="Butts T."/>
            <person name="Ferrier D.E.K."/>
            <person name="Furlong R.F."/>
            <person name="Hellsten U."/>
            <person name="Kawashima T."/>
            <person name="Robinson-Rechavi M."/>
            <person name="Shoguchi E."/>
            <person name="Terry A."/>
            <person name="Yu J.-K."/>
            <person name="Benito-Gutierrez E.L."/>
            <person name="Dubchak I."/>
            <person name="Garcia-Fernandez J."/>
            <person name="Gibson-Brown J.J."/>
            <person name="Grigoriev I.V."/>
            <person name="Horton A.C."/>
            <person name="de Jong P.J."/>
            <person name="Jurka J."/>
            <person name="Kapitonov V.V."/>
            <person name="Kohara Y."/>
            <person name="Kuroki Y."/>
            <person name="Lindquist E."/>
            <person name="Lucas S."/>
            <person name="Osoegawa K."/>
            <person name="Pennacchio L.A."/>
            <person name="Salamov A.A."/>
            <person name="Satou Y."/>
            <person name="Sauka-Spengler T."/>
            <person name="Schmutz J."/>
            <person name="Shin-I T."/>
            <person name="Toyoda A."/>
            <person name="Bronner-Fraser M."/>
            <person name="Fujiyama A."/>
            <person name="Holland L.Z."/>
            <person name="Holland P.W.H."/>
            <person name="Satoh N."/>
            <person name="Rokhsar D.S."/>
        </authorList>
    </citation>
    <scope>NUCLEOTIDE SEQUENCE [LARGE SCALE GENOMIC DNA]</scope>
    <source>
        <strain evidence="2">S238N-H82</strain>
        <tissue evidence="2">Testes</tissue>
    </source>
</reference>
<dbReference type="GO" id="GO:0008168">
    <property type="term" value="F:methyltransferase activity"/>
    <property type="evidence" value="ECO:0000318"/>
    <property type="project" value="GO_Central"/>
</dbReference>
<dbReference type="PANTHER" id="PTHR45036">
    <property type="entry name" value="METHYLTRANSFERASE LIKE 7B"/>
    <property type="match status" value="1"/>
</dbReference>
<dbReference type="GO" id="GO:0008757">
    <property type="term" value="F:S-adenosylmethionine-dependent methyltransferase activity"/>
    <property type="evidence" value="ECO:0007669"/>
    <property type="project" value="InterPro"/>
</dbReference>
<dbReference type="SUPFAM" id="SSF53335">
    <property type="entry name" value="S-adenosyl-L-methionine-dependent methyltransferases"/>
    <property type="match status" value="1"/>
</dbReference>
<reference evidence="3" key="2">
    <citation type="journal article" date="2020" name="Nat. Ecol. Evol.">
        <title>Deeply conserved synteny resolves early events in vertebrate evolution.</title>
        <authorList>
            <person name="Simakov O."/>
            <person name="Marletaz F."/>
            <person name="Yue J.X."/>
            <person name="O'Connell B."/>
            <person name="Jenkins J."/>
            <person name="Brandt A."/>
            <person name="Calef R."/>
            <person name="Tung C.H."/>
            <person name="Huang T.K."/>
            <person name="Schmutz J."/>
            <person name="Satoh N."/>
            <person name="Yu J.K."/>
            <person name="Putnam N.H."/>
            <person name="Green R.E."/>
            <person name="Rokhsar D.S."/>
        </authorList>
    </citation>
    <scope>NUCLEOTIDE SEQUENCE [LARGE SCALE GENOMIC DNA]</scope>
    <source>
        <strain evidence="3">S238N-H82</strain>
    </source>
</reference>
<dbReference type="AlphaFoldDB" id="C3XW90"/>
<gene>
    <name evidence="4 5" type="primary">LOC118420262</name>
    <name evidence="2" type="ORF">BRAFLDRAFT_63737</name>
</gene>
<evidence type="ECO:0000313" key="2">
    <source>
        <dbReference type="EMBL" id="EEN67624.1"/>
    </source>
</evidence>
<dbReference type="Gene3D" id="3.40.50.150">
    <property type="entry name" value="Vaccinia Virus protein VP39"/>
    <property type="match status" value="1"/>
</dbReference>
<dbReference type="InterPro" id="IPR013216">
    <property type="entry name" value="Methyltransf_11"/>
</dbReference>
<dbReference type="InParanoid" id="C3XW90"/>
<dbReference type="RefSeq" id="XP_035682882.1">
    <property type="nucleotide sequence ID" value="XM_035826989.1"/>
</dbReference>
<dbReference type="Proteomes" id="UP000001554">
    <property type="component" value="Chromosome 7"/>
</dbReference>
<accession>C3XW90</accession>
<dbReference type="OMA" id="FDATICT"/>
<dbReference type="RefSeq" id="XP_035682881.1">
    <property type="nucleotide sequence ID" value="XM_035826988.1"/>
</dbReference>
<evidence type="ECO:0000313" key="3">
    <source>
        <dbReference type="Proteomes" id="UP000001554"/>
    </source>
</evidence>
<protein>
    <submittedName>
        <fullName evidence="4 5">Methyltransferase-like protein 7A</fullName>
    </submittedName>
</protein>
<dbReference type="InterPro" id="IPR029063">
    <property type="entry name" value="SAM-dependent_MTases_sf"/>
</dbReference>
<dbReference type="eggNOG" id="KOG4300">
    <property type="taxonomic scope" value="Eukaryota"/>
</dbReference>
<evidence type="ECO:0000313" key="5">
    <source>
        <dbReference type="RefSeq" id="XP_035682882.1"/>
    </source>
</evidence>
<dbReference type="OrthoDB" id="416496at2759"/>
<dbReference type="CDD" id="cd02440">
    <property type="entry name" value="AdoMet_MTases"/>
    <property type="match status" value="1"/>
</dbReference>
<reference evidence="4 5" key="3">
    <citation type="submission" date="2025-04" db="UniProtKB">
        <authorList>
            <consortium name="RefSeq"/>
        </authorList>
    </citation>
    <scope>IDENTIFICATION</scope>
    <source>
        <strain evidence="4 5">S238N-H82</strain>
        <tissue evidence="4 5">Testes</tissue>
    </source>
</reference>
<dbReference type="InterPro" id="IPR052356">
    <property type="entry name" value="Thiol_S-MT"/>
</dbReference>
<dbReference type="KEGG" id="bfo:118420262"/>
<name>C3XW90_BRAFL</name>
<dbReference type="Pfam" id="PF08241">
    <property type="entry name" value="Methyltransf_11"/>
    <property type="match status" value="1"/>
</dbReference>
<keyword evidence="3" id="KW-1185">Reference proteome</keyword>
<evidence type="ECO:0000259" key="1">
    <source>
        <dbReference type="Pfam" id="PF08241"/>
    </source>
</evidence>
<evidence type="ECO:0000313" key="4">
    <source>
        <dbReference type="RefSeq" id="XP_035682881.1"/>
    </source>
</evidence>
<dbReference type="EMBL" id="GG666471">
    <property type="protein sequence ID" value="EEN67624.1"/>
    <property type="molecule type" value="Genomic_DNA"/>
</dbReference>
<sequence length="247" mass="27595">MASVLRRVAVSATLVSLTVPAGLYAFAKLSPETAAVYCKPAFLWICARLKRINQKRFSRLKENIFSGLREQDGRSLQVLEIGPGKGTNFEYFPPRTSVIAVDPNPYFKLDLEESSKRYPDVKVTKFVVAGAEDMADVAEGSVDAVVCTLVLCSVHDVDAVLGEVKRVLKPGGRFYYLEHVRHPTLARTQALQELFNSVFYSLGGGCNINRETWRNIDNAGFSDVKYKMEGNIRPKFMFHMLYGTAVK</sequence>